<keyword evidence="4" id="KW-0418">Kinase</keyword>
<dbReference type="PROSITE" id="PS50011">
    <property type="entry name" value="PROTEIN_KINASE_DOM"/>
    <property type="match status" value="1"/>
</dbReference>
<feature type="domain" description="Protein kinase" evidence="7">
    <location>
        <begin position="861"/>
        <end position="1164"/>
    </location>
</feature>
<evidence type="ECO:0000256" key="1">
    <source>
        <dbReference type="ARBA" id="ARBA00012513"/>
    </source>
</evidence>
<evidence type="ECO:0000256" key="3">
    <source>
        <dbReference type="ARBA" id="ARBA00022741"/>
    </source>
</evidence>
<dbReference type="Proteomes" id="UP001489004">
    <property type="component" value="Unassembled WGS sequence"/>
</dbReference>
<dbReference type="GO" id="GO:0005737">
    <property type="term" value="C:cytoplasm"/>
    <property type="evidence" value="ECO:0007669"/>
    <property type="project" value="TreeGrafter"/>
</dbReference>
<dbReference type="InterPro" id="IPR011009">
    <property type="entry name" value="Kinase-like_dom_sf"/>
</dbReference>
<feature type="compositionally biased region" description="Polar residues" evidence="6">
    <location>
        <begin position="559"/>
        <end position="569"/>
    </location>
</feature>
<dbReference type="InterPro" id="IPR000719">
    <property type="entry name" value="Prot_kinase_dom"/>
</dbReference>
<dbReference type="EMBL" id="JALJOR010000009">
    <property type="protein sequence ID" value="KAK9811788.1"/>
    <property type="molecule type" value="Genomic_DNA"/>
</dbReference>
<proteinExistence type="predicted"/>
<dbReference type="PANTHER" id="PTHR43671">
    <property type="entry name" value="SERINE/THREONINE-PROTEIN KINASE NEK"/>
    <property type="match status" value="1"/>
</dbReference>
<dbReference type="GO" id="GO:0005524">
    <property type="term" value="F:ATP binding"/>
    <property type="evidence" value="ECO:0007669"/>
    <property type="project" value="UniProtKB-KW"/>
</dbReference>
<accession>A0AAW1PP64</accession>
<dbReference type="InterPro" id="IPR050660">
    <property type="entry name" value="NEK_Ser/Thr_kinase"/>
</dbReference>
<evidence type="ECO:0000256" key="4">
    <source>
        <dbReference type="ARBA" id="ARBA00022777"/>
    </source>
</evidence>
<dbReference type="InterPro" id="IPR008271">
    <property type="entry name" value="Ser/Thr_kinase_AS"/>
</dbReference>
<keyword evidence="2" id="KW-0808">Transferase</keyword>
<dbReference type="SMART" id="SM00220">
    <property type="entry name" value="S_TKc"/>
    <property type="match status" value="1"/>
</dbReference>
<feature type="compositionally biased region" description="Low complexity" evidence="6">
    <location>
        <begin position="125"/>
        <end position="138"/>
    </location>
</feature>
<dbReference type="GO" id="GO:0005634">
    <property type="term" value="C:nucleus"/>
    <property type="evidence" value="ECO:0007669"/>
    <property type="project" value="TreeGrafter"/>
</dbReference>
<evidence type="ECO:0000313" key="8">
    <source>
        <dbReference type="EMBL" id="KAK9811788.1"/>
    </source>
</evidence>
<feature type="region of interest" description="Disordered" evidence="6">
    <location>
        <begin position="125"/>
        <end position="159"/>
    </location>
</feature>
<evidence type="ECO:0000256" key="2">
    <source>
        <dbReference type="ARBA" id="ARBA00022679"/>
    </source>
</evidence>
<dbReference type="PROSITE" id="PS00108">
    <property type="entry name" value="PROTEIN_KINASE_ST"/>
    <property type="match status" value="1"/>
</dbReference>
<feature type="compositionally biased region" description="Polar residues" evidence="6">
    <location>
        <begin position="139"/>
        <end position="157"/>
    </location>
</feature>
<feature type="region of interest" description="Disordered" evidence="6">
    <location>
        <begin position="532"/>
        <end position="574"/>
    </location>
</feature>
<protein>
    <recommendedName>
        <fullName evidence="1">non-specific serine/threonine protein kinase</fullName>
        <ecNumber evidence="1">2.7.11.1</ecNumber>
    </recommendedName>
</protein>
<dbReference type="PANTHER" id="PTHR43671:SF13">
    <property type="entry name" value="SERINE_THREONINE-PROTEIN KINASE NEK2"/>
    <property type="match status" value="1"/>
</dbReference>
<organism evidence="8 9">
    <name type="scientific">[Myrmecia] bisecta</name>
    <dbReference type="NCBI Taxonomy" id="41462"/>
    <lineage>
        <taxon>Eukaryota</taxon>
        <taxon>Viridiplantae</taxon>
        <taxon>Chlorophyta</taxon>
        <taxon>core chlorophytes</taxon>
        <taxon>Trebouxiophyceae</taxon>
        <taxon>Trebouxiales</taxon>
        <taxon>Trebouxiaceae</taxon>
        <taxon>Myrmecia</taxon>
    </lineage>
</organism>
<keyword evidence="5" id="KW-0067">ATP-binding</keyword>
<dbReference type="Pfam" id="PF00069">
    <property type="entry name" value="Pkinase"/>
    <property type="match status" value="1"/>
</dbReference>
<keyword evidence="3" id="KW-0547">Nucleotide-binding</keyword>
<feature type="region of interest" description="Disordered" evidence="6">
    <location>
        <begin position="205"/>
        <end position="244"/>
    </location>
</feature>
<feature type="compositionally biased region" description="Low complexity" evidence="6">
    <location>
        <begin position="461"/>
        <end position="477"/>
    </location>
</feature>
<evidence type="ECO:0000256" key="5">
    <source>
        <dbReference type="ARBA" id="ARBA00022840"/>
    </source>
</evidence>
<evidence type="ECO:0000256" key="6">
    <source>
        <dbReference type="SAM" id="MobiDB-lite"/>
    </source>
</evidence>
<feature type="region of interest" description="Disordered" evidence="6">
    <location>
        <begin position="449"/>
        <end position="519"/>
    </location>
</feature>
<dbReference type="CDD" id="cd00180">
    <property type="entry name" value="PKc"/>
    <property type="match status" value="1"/>
</dbReference>
<dbReference type="Gene3D" id="3.30.200.20">
    <property type="entry name" value="Phosphorylase Kinase, domain 1"/>
    <property type="match status" value="1"/>
</dbReference>
<dbReference type="GO" id="GO:0004674">
    <property type="term" value="F:protein serine/threonine kinase activity"/>
    <property type="evidence" value="ECO:0007669"/>
    <property type="project" value="UniProtKB-EC"/>
</dbReference>
<evidence type="ECO:0000259" key="7">
    <source>
        <dbReference type="PROSITE" id="PS50011"/>
    </source>
</evidence>
<comment type="caution">
    <text evidence="8">The sequence shown here is derived from an EMBL/GenBank/DDBJ whole genome shotgun (WGS) entry which is preliminary data.</text>
</comment>
<feature type="region of interest" description="Disordered" evidence="6">
    <location>
        <begin position="397"/>
        <end position="432"/>
    </location>
</feature>
<evidence type="ECO:0000313" key="9">
    <source>
        <dbReference type="Proteomes" id="UP001489004"/>
    </source>
</evidence>
<sequence length="1426" mass="151440">MAAALNSNFSVRQTTPAVLRELSGCLALLEQYIAASPVPSLPGLVLATCGESLQGIRMLLHIGGAVSSWPEETMDLIGALLGLYTTLQSNCRQPATGQQLLSLLVEDRDFVTMTSDFAKHVLATPTLHPTPHGPHTGASAAQTGTIGSPGTASSSPVPISPFANLTLPLNGDSPRDNHRHQLVTLRFYAALAGLVGRQPSVEALQQPDAGRQAPASKDPGNDTLLPGPPGDLGQRVNGSGPHAGTWTAADKALKRKAALRHFHFLVDPSRGAAVRLLEQKPAAARDKEGCVHTEVLHMLRAVFSVPGNPFLDVKRISDHYIHIHFLHFAKLYHTQGRREAPTPPLCLAHLGVLRAIAGCKGADVRRRFYQLRIMDFLVRELSLECEAAQWASLPAGMGGSGPLSRSPSSALHTPSGLGPPVNEPLSPYTPSFAKPPAAKLALPGQLLTSRSRAQSGDDLSARSGKSGSGSAKSGGSSRRSRVPPLTLSRSASLADATAEAANEPEYRDGTGTVRTSDGDLDEDCEALEALEAEQEAAGMSSDDEGSDSGSDASEDSPRLNDSANGTKWSSPPRRAVPCLRLGAARKDSGLSPGPFIKAQAGALDTTPSKVAELVAKFEAASSPMADSPAVKLTPFKAPGSPVADSPGRKIAAYMPAGSPLAPALPERAAPATAGKGPAFIPRLNLSASLHSNMEQRLQTAEASVAAEAVSKDSAKPNLTLLEGFAMDKGRMQAALMARQPSRVVESASEVLAEGGLPPRLSCHEERAQRPLYRNTELHLLVLETVLEVVLTREGELDPVYCCQLPLERRMQNVLYLLQQHLNHAANAALIAPLLTRAVAIGPAAERLLRLLCRGLFQSHLYSARSRLARGAYAQVFRCPLPTQAGGPDHVALKVVDLPTSLHDPCYQVDMFSEVAILERFRGQASICQLYDYGIDADSFVLVLRCYRCSLKEWRTRQPPGPGPQLRLYLALFAQVLAAVQVLGLANVVHFDLKCDNILLEALPGCSEEDFWSPPSADALPFRVVLADFGESRMFTSADNSVTARNRGTECVKSPEMLLVANADKKGRDTYDRRKKEGAGAASDVWSVGCLLFELITGDFLFYDPDWIRFFMRLTQPGQVLLAPERAAAVAQLPGVPELLDCILVRDPRRRPPLAEVAHRVQNLLAGTRIRLPPYLRPQAPAPDHLDAAHSALSPLQRFGQNGLVATASPDAPYCTAEYYLSVLTPVSDRLLLGSLAGLQPPAALAEAGVGHVLLLCARSELRGESGGGEQGQAAAAALCSWAVADSSLNTALANCAAAEASCRLVPLANLPDIEPAEGPSDSLDLVRILPSLLQHMSSVTGPAAASAGSLSRSPRGRRVLIAAAPGYEGEAAVVAMAQLMVKSNLSAYEALLLVSQRQIALQSGSPAQASRRPLHIIANWMAPGSL</sequence>
<gene>
    <name evidence="8" type="ORF">WJX72_010021</name>
</gene>
<feature type="compositionally biased region" description="Low complexity" evidence="6">
    <location>
        <begin position="491"/>
        <end position="501"/>
    </location>
</feature>
<reference evidence="8 9" key="1">
    <citation type="journal article" date="2024" name="Nat. Commun.">
        <title>Phylogenomics reveals the evolutionary origins of lichenization in chlorophyte algae.</title>
        <authorList>
            <person name="Puginier C."/>
            <person name="Libourel C."/>
            <person name="Otte J."/>
            <person name="Skaloud P."/>
            <person name="Haon M."/>
            <person name="Grisel S."/>
            <person name="Petersen M."/>
            <person name="Berrin J.G."/>
            <person name="Delaux P.M."/>
            <person name="Dal Grande F."/>
            <person name="Keller J."/>
        </authorList>
    </citation>
    <scope>NUCLEOTIDE SEQUENCE [LARGE SCALE GENOMIC DNA]</scope>
    <source>
        <strain evidence="8 9">SAG 2043</strain>
    </source>
</reference>
<dbReference type="EC" id="2.7.11.1" evidence="1"/>
<keyword evidence="9" id="KW-1185">Reference proteome</keyword>
<name>A0AAW1PP64_9CHLO</name>
<dbReference type="SUPFAM" id="SSF56112">
    <property type="entry name" value="Protein kinase-like (PK-like)"/>
    <property type="match status" value="1"/>
</dbReference>
<dbReference type="GO" id="GO:0007059">
    <property type="term" value="P:chromosome segregation"/>
    <property type="evidence" value="ECO:0007669"/>
    <property type="project" value="TreeGrafter"/>
</dbReference>
<dbReference type="Gene3D" id="1.10.510.10">
    <property type="entry name" value="Transferase(Phosphotransferase) domain 1"/>
    <property type="match status" value="1"/>
</dbReference>